<sequence length="17" mass="1881">MSVEIRPLMISSDTACK</sequence>
<reference evidence="1" key="2">
    <citation type="journal article" date="2015" name="Data Brief">
        <title>Shoot transcriptome of the giant reed, Arundo donax.</title>
        <authorList>
            <person name="Barrero R.A."/>
            <person name="Guerrero F.D."/>
            <person name="Moolhuijzen P."/>
            <person name="Goolsby J.A."/>
            <person name="Tidwell J."/>
            <person name="Bellgard S.E."/>
            <person name="Bellgard M.I."/>
        </authorList>
    </citation>
    <scope>NUCLEOTIDE SEQUENCE</scope>
    <source>
        <tissue evidence="1">Shoot tissue taken approximately 20 cm above the soil surface</tissue>
    </source>
</reference>
<organism evidence="1">
    <name type="scientific">Arundo donax</name>
    <name type="common">Giant reed</name>
    <name type="synonym">Donax arundinaceus</name>
    <dbReference type="NCBI Taxonomy" id="35708"/>
    <lineage>
        <taxon>Eukaryota</taxon>
        <taxon>Viridiplantae</taxon>
        <taxon>Streptophyta</taxon>
        <taxon>Embryophyta</taxon>
        <taxon>Tracheophyta</taxon>
        <taxon>Spermatophyta</taxon>
        <taxon>Magnoliopsida</taxon>
        <taxon>Liliopsida</taxon>
        <taxon>Poales</taxon>
        <taxon>Poaceae</taxon>
        <taxon>PACMAD clade</taxon>
        <taxon>Arundinoideae</taxon>
        <taxon>Arundineae</taxon>
        <taxon>Arundo</taxon>
    </lineage>
</organism>
<name>A0A0A8YKX1_ARUDO</name>
<protein>
    <submittedName>
        <fullName evidence="1">Uncharacterized protein</fullName>
    </submittedName>
</protein>
<reference evidence="1" key="1">
    <citation type="submission" date="2014-09" db="EMBL/GenBank/DDBJ databases">
        <authorList>
            <person name="Magalhaes I.L.F."/>
            <person name="Oliveira U."/>
            <person name="Santos F.R."/>
            <person name="Vidigal T.H.D.A."/>
            <person name="Brescovit A.D."/>
            <person name="Santos A.J."/>
        </authorList>
    </citation>
    <scope>NUCLEOTIDE SEQUENCE</scope>
    <source>
        <tissue evidence="1">Shoot tissue taken approximately 20 cm above the soil surface</tissue>
    </source>
</reference>
<evidence type="ECO:0000313" key="1">
    <source>
        <dbReference type="EMBL" id="JAD27101.1"/>
    </source>
</evidence>
<dbReference type="AlphaFoldDB" id="A0A0A8YKX1"/>
<proteinExistence type="predicted"/>
<accession>A0A0A8YKX1</accession>
<dbReference type="EMBL" id="GBRH01270794">
    <property type="protein sequence ID" value="JAD27101.1"/>
    <property type="molecule type" value="Transcribed_RNA"/>
</dbReference>